<dbReference type="Proteomes" id="UP000002698">
    <property type="component" value="Chromosome"/>
</dbReference>
<dbReference type="eggNOG" id="arCOG02454">
    <property type="taxonomic scope" value="Archaea"/>
</dbReference>
<proteinExistence type="predicted"/>
<dbReference type="InterPro" id="IPR055927">
    <property type="entry name" value="DUF7504"/>
</dbReference>
<dbReference type="EMBL" id="CR936257">
    <property type="protein sequence ID" value="CAI49208.1"/>
    <property type="molecule type" value="Genomic_DNA"/>
</dbReference>
<accession>A0A1U7EVX3</accession>
<dbReference type="OrthoDB" id="109251at2157"/>
<organism evidence="1 2">
    <name type="scientific">Natronomonas pharaonis (strain ATCC 35678 / DSM 2160 / CIP 103997 / JCM 8858 / NBRC 14720 / NCIMB 2260 / Gabara)</name>
    <name type="common">Halobacterium pharaonis</name>
    <dbReference type="NCBI Taxonomy" id="348780"/>
    <lineage>
        <taxon>Archaea</taxon>
        <taxon>Methanobacteriati</taxon>
        <taxon>Methanobacteriota</taxon>
        <taxon>Stenosarchaea group</taxon>
        <taxon>Halobacteria</taxon>
        <taxon>Halobacteriales</taxon>
        <taxon>Natronomonadaceae</taxon>
        <taxon>Natronomonas</taxon>
    </lineage>
</organism>
<dbReference type="Pfam" id="PF24336">
    <property type="entry name" value="DUF7504"/>
    <property type="match status" value="1"/>
</dbReference>
<reference evidence="1 2" key="1">
    <citation type="journal article" date="2005" name="Genome Res.">
        <title>Living with two extremes: conclusions from the genome sequence of Natronomonas pharaonis.</title>
        <authorList>
            <person name="Falb M."/>
            <person name="Pfeiffer F."/>
            <person name="Palm P."/>
            <person name="Rodewald K."/>
            <person name="Hickmann V."/>
            <person name="Tittor J."/>
            <person name="Oesterhelt D."/>
        </authorList>
    </citation>
    <scope>NUCLEOTIDE SEQUENCE [LARGE SCALE GENOMIC DNA]</scope>
    <source>
        <strain evidence="2">ATCC 35678 / DSM 2160 / CIP 103997 / JCM 8858 / NBRC 14720 / NCIMB 2260 / Gabara</strain>
    </source>
</reference>
<dbReference type="KEGG" id="nph:NP_2234A"/>
<evidence type="ECO:0000313" key="2">
    <source>
        <dbReference type="Proteomes" id="UP000002698"/>
    </source>
</evidence>
<sequence>MVYRWDCRHCAFSAWSNSDERLRKNAGAHLFDHHSSKLSKADFRVAWDCPYCDAGETAHDKGAAAQAFKDHLDWHAGNSIESNAHLADEVENSGNVLVQTAADSAAADSARLQFTARSDLSIIVTKSPKERLRLLHDRFNGWPDRTVVMTTKRRPLAGAFDIDLSDAPVEVVELDRRLGPSQLGETISRVIDAHHTPDQRLAVGFDILYDIVSSFDLQTTHDFVSMLSSRLSEADALWHIYAEPRPQLSTALNVLEEYIDLTVETESGVFVVNG</sequence>
<dbReference type="AlphaFoldDB" id="A0A1U7EVX3"/>
<dbReference type="EnsemblBacteria" id="CAI49208">
    <property type="protein sequence ID" value="CAI49208"/>
    <property type="gene ID" value="NP_2234A"/>
</dbReference>
<dbReference type="RefSeq" id="WP_011322835.1">
    <property type="nucleotide sequence ID" value="NC_007426.1"/>
</dbReference>
<keyword evidence="2" id="KW-1185">Reference proteome</keyword>
<name>A0A1U7EVX3_NATPD</name>
<protein>
    <submittedName>
        <fullName evidence="1">Uncharacterized protein</fullName>
    </submittedName>
</protein>
<dbReference type="GeneID" id="3701386"/>
<gene>
    <name evidence="1" type="ordered locus">NP_2234A</name>
</gene>
<evidence type="ECO:0000313" key="1">
    <source>
        <dbReference type="EMBL" id="CAI49208.1"/>
    </source>
</evidence>
<dbReference type="HOGENOM" id="CLU_1014169_0_0_2"/>